<dbReference type="AlphaFoldDB" id="A0A5S3X5M7"/>
<reference evidence="1 2" key="1">
    <citation type="submission" date="2018-01" db="EMBL/GenBank/DDBJ databases">
        <authorList>
            <person name="Paulsen S."/>
            <person name="Gram L.K."/>
        </authorList>
    </citation>
    <scope>NUCLEOTIDE SEQUENCE [LARGE SCALE GENOMIC DNA]</scope>
    <source>
        <strain evidence="1 2">S2599</strain>
    </source>
</reference>
<dbReference type="Proteomes" id="UP000306719">
    <property type="component" value="Unassembled WGS sequence"/>
</dbReference>
<sequence length="122" mass="14116">MKVKIESYIGVLIFFLFFSSFTFACKPCSEDVSVYIVKQRKPVFDKPYSSRERNGYVTFKADIGHFKVSNVKIIELYPEDIPLSVVEEMILKTQYKLISNRSGHIACDSKSQELSFVFRLPL</sequence>
<gene>
    <name evidence="1" type="ORF">CWB98_00325</name>
</gene>
<evidence type="ECO:0000313" key="2">
    <source>
        <dbReference type="Proteomes" id="UP000306719"/>
    </source>
</evidence>
<protein>
    <recommendedName>
        <fullName evidence="3">TonB C-terminal domain-containing protein</fullName>
    </recommendedName>
</protein>
<organism evidence="1 2">
    <name type="scientific">Pseudoalteromonas rubra</name>
    <dbReference type="NCBI Taxonomy" id="43658"/>
    <lineage>
        <taxon>Bacteria</taxon>
        <taxon>Pseudomonadati</taxon>
        <taxon>Pseudomonadota</taxon>
        <taxon>Gammaproteobacteria</taxon>
        <taxon>Alteromonadales</taxon>
        <taxon>Pseudoalteromonadaceae</taxon>
        <taxon>Pseudoalteromonas</taxon>
    </lineage>
</organism>
<dbReference type="RefSeq" id="WP_138543004.1">
    <property type="nucleotide sequence ID" value="NZ_PNCJ01000002.1"/>
</dbReference>
<proteinExistence type="predicted"/>
<dbReference type="PROSITE" id="PS51257">
    <property type="entry name" value="PROKAR_LIPOPROTEIN"/>
    <property type="match status" value="1"/>
</dbReference>
<accession>A0A5S3X5M7</accession>
<dbReference type="OrthoDB" id="6308516at2"/>
<dbReference type="EMBL" id="PNCJ01000002">
    <property type="protein sequence ID" value="TMP40003.1"/>
    <property type="molecule type" value="Genomic_DNA"/>
</dbReference>
<evidence type="ECO:0000313" key="1">
    <source>
        <dbReference type="EMBL" id="TMP40003.1"/>
    </source>
</evidence>
<reference evidence="2" key="2">
    <citation type="submission" date="2019-06" db="EMBL/GenBank/DDBJ databases">
        <title>Co-occurence of chitin degradation, pigmentation and bioactivity in marine Pseudoalteromonas.</title>
        <authorList>
            <person name="Sonnenschein E.C."/>
            <person name="Bech P.K."/>
        </authorList>
    </citation>
    <scope>NUCLEOTIDE SEQUENCE [LARGE SCALE GENOMIC DNA]</scope>
    <source>
        <strain evidence="2">S2599</strain>
    </source>
</reference>
<name>A0A5S3X5M7_9GAMM</name>
<evidence type="ECO:0008006" key="3">
    <source>
        <dbReference type="Google" id="ProtNLM"/>
    </source>
</evidence>
<comment type="caution">
    <text evidence="1">The sequence shown here is derived from an EMBL/GenBank/DDBJ whole genome shotgun (WGS) entry which is preliminary data.</text>
</comment>